<dbReference type="InterPro" id="IPR013431">
    <property type="entry name" value="Delta_60_rpt"/>
</dbReference>
<reference evidence="2" key="1">
    <citation type="submission" date="2023-02" db="EMBL/GenBank/DDBJ databases">
        <title>Tahibacter soli sp. nov. isolated from soil.</title>
        <authorList>
            <person name="Baek J.H."/>
            <person name="Lee J.K."/>
            <person name="Choi D.G."/>
            <person name="Jeon C.O."/>
        </authorList>
    </citation>
    <scope>NUCLEOTIDE SEQUENCE</scope>
    <source>
        <strain evidence="2">BL</strain>
    </source>
</reference>
<gene>
    <name evidence="2" type="ORF">OD750_006000</name>
</gene>
<dbReference type="Pfam" id="PF17164">
    <property type="entry name" value="DUF5122"/>
    <property type="match status" value="2"/>
</dbReference>
<accession>A0A9X3YH12</accession>
<comment type="caution">
    <text evidence="2">The sequence shown here is derived from an EMBL/GenBank/DDBJ whole genome shotgun (WGS) entry which is preliminary data.</text>
</comment>
<dbReference type="AlphaFoldDB" id="A0A9X3YH12"/>
<evidence type="ECO:0000256" key="1">
    <source>
        <dbReference type="SAM" id="SignalP"/>
    </source>
</evidence>
<proteinExistence type="predicted"/>
<dbReference type="EMBL" id="JAOVZO020000003">
    <property type="protein sequence ID" value="MDC8012096.1"/>
    <property type="molecule type" value="Genomic_DNA"/>
</dbReference>
<feature type="signal peptide" evidence="1">
    <location>
        <begin position="1"/>
        <end position="23"/>
    </location>
</feature>
<feature type="chain" id="PRO_5040779117" evidence="1">
    <location>
        <begin position="24"/>
        <end position="433"/>
    </location>
</feature>
<organism evidence="2 3">
    <name type="scientific">Tahibacter soli</name>
    <dbReference type="NCBI Taxonomy" id="2983605"/>
    <lineage>
        <taxon>Bacteria</taxon>
        <taxon>Pseudomonadati</taxon>
        <taxon>Pseudomonadota</taxon>
        <taxon>Gammaproteobacteria</taxon>
        <taxon>Lysobacterales</taxon>
        <taxon>Rhodanobacteraceae</taxon>
        <taxon>Tahibacter</taxon>
    </lineage>
</organism>
<protein>
    <submittedName>
        <fullName evidence="2">Uncharacterized protein</fullName>
    </submittedName>
</protein>
<sequence length="433" mass="45022">MKRMRVIFCAALAALGLSTAAFARSEIDETFGYVGFIRYGFGAVPGGTLDDRGVVACPGPLGSLYVAGTASGDRRIVSAWLDESGGLDTRFSDDGKESFDLPPAVRTAYGETGLCQSDGKVVVAMEFADANDVGTLMLVKLDPATGKPDPAFGAAGWVSFDVSAQVGGLNKIEVPTLVSPGRDGDILVGGWYDDVRGLRHGYLVRVTRNGVVAAFASAAAFDVTASMFGAAVASPDGAIWAATVHASYPGMPSTLVRLDYATLKFQEKLQASLGAGFVPRSGRLVDDALVLAGATGTTPVVSIVRERGYTQTPLPAIPGANAVRSAQVVPRANGNLLVAAHVLDARDFGFGYYFASLVRAPDDALAPDPAFGVGGVSFTTPTIVTGCTPVGPQFARMTLWNDRPVWVGSATVCDPGRPAHLDYLVLRLKAPGA</sequence>
<keyword evidence="3" id="KW-1185">Reference proteome</keyword>
<dbReference type="RefSeq" id="WP_263543354.1">
    <property type="nucleotide sequence ID" value="NZ_JAOVZO020000003.1"/>
</dbReference>
<dbReference type="Proteomes" id="UP001139971">
    <property type="component" value="Unassembled WGS sequence"/>
</dbReference>
<evidence type="ECO:0000313" key="2">
    <source>
        <dbReference type="EMBL" id="MDC8012096.1"/>
    </source>
</evidence>
<name>A0A9X3YH12_9GAMM</name>
<evidence type="ECO:0000313" key="3">
    <source>
        <dbReference type="Proteomes" id="UP001139971"/>
    </source>
</evidence>
<keyword evidence="1" id="KW-0732">Signal</keyword>